<dbReference type="Proteomes" id="UP000807469">
    <property type="component" value="Unassembled WGS sequence"/>
</dbReference>
<keyword evidence="2" id="KW-0812">Transmembrane</keyword>
<feature type="domain" description="URB1 N-terminal" evidence="3">
    <location>
        <begin position="81"/>
        <end position="415"/>
    </location>
</feature>
<evidence type="ECO:0000259" key="3">
    <source>
        <dbReference type="Pfam" id="PF11707"/>
    </source>
</evidence>
<evidence type="ECO:0000256" key="2">
    <source>
        <dbReference type="SAM" id="Phobius"/>
    </source>
</evidence>
<keyword evidence="2" id="KW-0472">Membrane</keyword>
<organism evidence="6 7">
    <name type="scientific">Pholiota conissans</name>
    <dbReference type="NCBI Taxonomy" id="109636"/>
    <lineage>
        <taxon>Eukaryota</taxon>
        <taxon>Fungi</taxon>
        <taxon>Dikarya</taxon>
        <taxon>Basidiomycota</taxon>
        <taxon>Agaricomycotina</taxon>
        <taxon>Agaricomycetes</taxon>
        <taxon>Agaricomycetidae</taxon>
        <taxon>Agaricales</taxon>
        <taxon>Agaricineae</taxon>
        <taxon>Strophariaceae</taxon>
        <taxon>Pholiota</taxon>
    </lineage>
</organism>
<evidence type="ECO:0000313" key="6">
    <source>
        <dbReference type="EMBL" id="KAF9480206.1"/>
    </source>
</evidence>
<feature type="region of interest" description="Disordered" evidence="1">
    <location>
        <begin position="1"/>
        <end position="22"/>
    </location>
</feature>
<evidence type="ECO:0008006" key="8">
    <source>
        <dbReference type="Google" id="ProtNLM"/>
    </source>
</evidence>
<dbReference type="SUPFAM" id="SSF48371">
    <property type="entry name" value="ARM repeat"/>
    <property type="match status" value="1"/>
</dbReference>
<dbReference type="Pfam" id="PF16201">
    <property type="entry name" value="NopRA1"/>
    <property type="match status" value="1"/>
</dbReference>
<dbReference type="EMBL" id="MU155198">
    <property type="protein sequence ID" value="KAF9480206.1"/>
    <property type="molecule type" value="Genomic_DNA"/>
</dbReference>
<dbReference type="GO" id="GO:0005730">
    <property type="term" value="C:nucleolus"/>
    <property type="evidence" value="ECO:0007669"/>
    <property type="project" value="TreeGrafter"/>
</dbReference>
<dbReference type="InterPro" id="IPR016024">
    <property type="entry name" value="ARM-type_fold"/>
</dbReference>
<evidence type="ECO:0000259" key="4">
    <source>
        <dbReference type="Pfam" id="PF16201"/>
    </source>
</evidence>
<dbReference type="OrthoDB" id="72892at2759"/>
<keyword evidence="2" id="KW-1133">Transmembrane helix</keyword>
<dbReference type="InterPro" id="IPR059018">
    <property type="entry name" value="HEAT_URB1"/>
</dbReference>
<dbReference type="GO" id="GO:0000463">
    <property type="term" value="P:maturation of LSU-rRNA from tricistronic rRNA transcript (SSU-rRNA, 5.8S rRNA, LSU-rRNA)"/>
    <property type="evidence" value="ECO:0007669"/>
    <property type="project" value="TreeGrafter"/>
</dbReference>
<reference evidence="6" key="1">
    <citation type="submission" date="2020-11" db="EMBL/GenBank/DDBJ databases">
        <authorList>
            <consortium name="DOE Joint Genome Institute"/>
            <person name="Ahrendt S."/>
            <person name="Riley R."/>
            <person name="Andreopoulos W."/>
            <person name="Labutti K."/>
            <person name="Pangilinan J."/>
            <person name="Ruiz-Duenas F.J."/>
            <person name="Barrasa J.M."/>
            <person name="Sanchez-Garcia M."/>
            <person name="Camarero S."/>
            <person name="Miyauchi S."/>
            <person name="Serrano A."/>
            <person name="Linde D."/>
            <person name="Babiker R."/>
            <person name="Drula E."/>
            <person name="Ayuso-Fernandez I."/>
            <person name="Pacheco R."/>
            <person name="Padilla G."/>
            <person name="Ferreira P."/>
            <person name="Barriuso J."/>
            <person name="Kellner H."/>
            <person name="Castanera R."/>
            <person name="Alfaro M."/>
            <person name="Ramirez L."/>
            <person name="Pisabarro A.G."/>
            <person name="Kuo A."/>
            <person name="Tritt A."/>
            <person name="Lipzen A."/>
            <person name="He G."/>
            <person name="Yan M."/>
            <person name="Ng V."/>
            <person name="Cullen D."/>
            <person name="Martin F."/>
            <person name="Rosso M.-N."/>
            <person name="Henrissat B."/>
            <person name="Hibbett D."/>
            <person name="Martinez A.T."/>
            <person name="Grigoriev I.V."/>
        </authorList>
    </citation>
    <scope>NUCLEOTIDE SEQUENCE</scope>
    <source>
        <strain evidence="6">CIRM-BRFM 674</strain>
    </source>
</reference>
<dbReference type="GO" id="GO:0000466">
    <property type="term" value="P:maturation of 5.8S rRNA from tricistronic rRNA transcript (SSU-rRNA, 5.8S rRNA, LSU-rRNA)"/>
    <property type="evidence" value="ECO:0007669"/>
    <property type="project" value="TreeGrafter"/>
</dbReference>
<dbReference type="Pfam" id="PF26140">
    <property type="entry name" value="HEAT_URB1"/>
    <property type="match status" value="1"/>
</dbReference>
<dbReference type="PANTHER" id="PTHR13500">
    <property type="entry name" value="NUCLEOLAR PRERIBOSOMAL-ASSOCIATED PROTEIN 1"/>
    <property type="match status" value="1"/>
</dbReference>
<comment type="caution">
    <text evidence="6">The sequence shown here is derived from an EMBL/GenBank/DDBJ whole genome shotgun (WGS) entry which is preliminary data.</text>
</comment>
<protein>
    <recommendedName>
        <fullName evidence="8">Nucleolar pre-ribosomal-associated protein 1</fullName>
    </recommendedName>
</protein>
<evidence type="ECO:0000259" key="5">
    <source>
        <dbReference type="Pfam" id="PF26140"/>
    </source>
</evidence>
<feature type="compositionally biased region" description="Basic and acidic residues" evidence="1">
    <location>
        <begin position="1"/>
        <end position="17"/>
    </location>
</feature>
<gene>
    <name evidence="6" type="ORF">BDN70DRAFT_833085</name>
</gene>
<accession>A0A9P5Z3L7</accession>
<name>A0A9P5Z3L7_9AGAR</name>
<proteinExistence type="predicted"/>
<dbReference type="InterPro" id="IPR021714">
    <property type="entry name" value="URB1_N"/>
</dbReference>
<dbReference type="InterPro" id="IPR032436">
    <property type="entry name" value="URB1_C"/>
</dbReference>
<sequence>MPAKEYPHKRARTEGSSKSKKFANAAEIRSALRADNQDALTEALTTLRNQLSIKPTEEQIPPQDERLELVKQWMQSSPGAHDLFLVWDNATMRQSSVVALIVSVLSSVLTLLSAHYTDHALGQPVMKTILVPTRLRQLNSYLGGSNNELIIVVMKLYNVISNFAGGHDRKAVLEGFGWEIKSLPKLLNMRRKTHGENDTMDPLSRPDIRTLYILFLLSFVDAGSSSQIKTAFLEQHREPFFAMFKGLVHDHYSLARRILEVCWAGIWSDAKVKRTLKVGLFNEITLGHLFKLYDRTQSDDENEDHILANLVHHFLLAICTRPGVGICFKDRGWYPREAVGDDLLANEEDGTTRKGGKIYNKILANILKTLKVNEDSRQQELAIKILAACPELVAGYWSAAALTLEPRLSSKWLANIAVFGSIISLPIPSSTFYMANSQLYQPTPPPLGTVIENILPSVGTKVNFSKGLQSPSGLVQHCTALALSRCLVKYHAICQQFRKVAAALEENEEDGQWNKRCRELEREVRRRVPEFQVIVGFSQQKHTGAVNSTKIALLAETAQRLLWLYHRCLPAAVAEARFDVGKLLLAFTQDEEFANENEDGEESIYTASRWYRVQKLHVLSLLKDSDQFVWTGKIATLPYTPFRILLTSLISTPVPAIRAAIGSLLQHILAHSILFQEDPHEPDLWLKALPKYRIRLTEADSSLFQGETEGLITFLDDCVQRCLKTPYRYVEALHSDANISNTNEDAKERLDMHPSPLLMTVLEQLDAKMNNKSLVASHLLGVVSFIRKILVNLASKTCDLRFLRAYGHRLDEMLLKERLSESSPTFFTSVRREVDILYASLSFSSFSAPVVTSSTPEMESYLTIAESTPIPDNQRLRTIAASQLVDWIRTLSQPLGPADLKRLVSVVDSLDSTLVPSIIENLIPGQTDVWAALDLPSTFSEYRPLISFAYLYLHCGLSDIANPDCQVALVESIFLRRTDLTCITRAIYLVMHRISSARQDDESLKGNITLLSGIFAASKSILSSTDLDVIKDIIFVQSSTLKDVLMSPASLRVLEGIQLLLDAIIEPSSTIDRKIVSSISDCWFNNLKAGVDNQPSISVDTACIWVKYLECNQLFDLLDFLEKDSRGTLNSSAKKPINVVLEALRDLSGFESQAEQALVSKLPQLLSLKAAIADSPLLEQIIAVAVEASLPLSLDGRLPVSTSNHMDVITLTKRAESRWARRHRAGREDIDIRLFLMQDAFSDATAKIISCLLYQQAASHQALVDWLQTERHMKQDARYLVPIYHALIDSLPSNELSMLSVKRDVWLSFIPKVVRMIADTELSSDLRMRAQDCLLSIVSIPVSDSDSAQLLDAAAKEMKSASRNLSHELLSTGIELCRKLGSKAYVVVSHLVDHGLQWCIDEFAGVQDITGWVALIRDLAALVKLCSRSKAHLVETLLTVIIQNQILNVDAVQLAISCLTTAQLKPLIVNRHLQNVLQHSQFFKICSSSSSDISKSCDAITELLHTLFKLHPQNTCQITHIEPLIRVYRGTLSRSDLRILSIIQLFETQRKLSITPLISHWSSAPSTPSQTALEALQSLDSIVVLRTCLNFPRWRQLDDQSDRIVDSTQAVLYDPVFLMLLFSQVLTDRPPTSAFGWIELFRSNVVSLFIRALSSKIGEIRDLALCQIVGLWKLMETADLQERPHVVYILNLLKDLLHAPSVAASGHPPQIPTYTTLLLMHALRAVFNPSSFIYPLTARFLLQRPSMDSGDVPMLYNLLYSSNDDHWKKERGWMIKFLADGMVGSEDWRALKRRHTWDLLASLFQSADGPESAPLRMGILEVLANLTSNRQAATSLVLKSALLSWIEMQLSQPNSKSEGVEWTKILENILVIVDSKKVEASTSGEWRAVICRCLKSLLDDGYSAAVENFPHAAPVILRLAALDGLALKDLPSLLDLATIHLEQLESTAELNLRNLLSSAIKSDQMLVPSPPHLSLTIHHRLRTPYSASDHQELLVSSTEMLWRASMLSDQKCAAWEKLAPRILLWKSVSPAGIGSTGEWARKETVSNLRQEA</sequence>
<dbReference type="InterPro" id="IPR039844">
    <property type="entry name" value="URB1"/>
</dbReference>
<evidence type="ECO:0000256" key="1">
    <source>
        <dbReference type="SAM" id="MobiDB-lite"/>
    </source>
</evidence>
<dbReference type="Pfam" id="PF11707">
    <property type="entry name" value="Npa1"/>
    <property type="match status" value="1"/>
</dbReference>
<feature type="domain" description="URB1 C-terminal" evidence="4">
    <location>
        <begin position="1647"/>
        <end position="1845"/>
    </location>
</feature>
<dbReference type="PANTHER" id="PTHR13500:SF0">
    <property type="entry name" value="NUCLEOLAR PRE-RIBOSOMAL-ASSOCIATED PROTEIN 1"/>
    <property type="match status" value="1"/>
</dbReference>
<evidence type="ECO:0000313" key="7">
    <source>
        <dbReference type="Proteomes" id="UP000807469"/>
    </source>
</evidence>
<keyword evidence="7" id="KW-1185">Reference proteome</keyword>
<feature type="domain" description="URB1 central HEAT repeat" evidence="5">
    <location>
        <begin position="637"/>
        <end position="801"/>
    </location>
</feature>
<feature type="transmembrane region" description="Helical" evidence="2">
    <location>
        <begin position="97"/>
        <end position="116"/>
    </location>
</feature>